<dbReference type="GeneID" id="36517175"/>
<dbReference type="RefSeq" id="XP_024665752.1">
    <property type="nucleotide sequence ID" value="XM_024809984.1"/>
</dbReference>
<dbReference type="EMBL" id="NDIQ01000022">
    <property type="protein sequence ID" value="PRT55807.1"/>
    <property type="molecule type" value="Genomic_DNA"/>
</dbReference>
<accession>A0A2T0FLG4</accession>
<dbReference type="Pfam" id="PF07954">
    <property type="entry name" value="DUF1689"/>
    <property type="match status" value="1"/>
</dbReference>
<proteinExistence type="predicted"/>
<protein>
    <submittedName>
        <fullName evidence="3">Uncharacterized protein</fullName>
    </submittedName>
</protein>
<keyword evidence="4" id="KW-1185">Reference proteome</keyword>
<feature type="region of interest" description="Disordered" evidence="1">
    <location>
        <begin position="199"/>
        <end position="332"/>
    </location>
</feature>
<dbReference type="InterPro" id="IPR012470">
    <property type="entry name" value="Pup1-like"/>
</dbReference>
<sequence length="332" mass="37128">MAIIAATIMSDNPGGQKDPNCKKTGFRGPFDMNKERAIEAARKFYAADSKLTTEQRKEMSQSLWRSWAIRPIGGLAFAIAGMAAPNWLKRTGRMNPKRKTGPLQFFLGLGGLFFGQGVTAAVGYNYYYQKFARKNPNQAIAWGMMGFVPSRLPARYYELTSRDPRYIMKDPDTIDWNTEVMFPLNLVAHRDNQSNIHVLGDRRAGEIRPASSTYGQLPTEPGQTTERDGFLSQPPQPPQPPQSQQAQRTSKPGSSWDCVRGGSSLQPSPPADQGWLPPPLPDVPQQEFTGLQSEKPKNELEEEQAKFDEMVEKARKGAGVGDDFTETEKKWR</sequence>
<dbReference type="AlphaFoldDB" id="A0A2T0FLG4"/>
<evidence type="ECO:0000313" key="3">
    <source>
        <dbReference type="EMBL" id="PRT55807.1"/>
    </source>
</evidence>
<feature type="compositionally biased region" description="Basic and acidic residues" evidence="1">
    <location>
        <begin position="294"/>
        <end position="315"/>
    </location>
</feature>
<gene>
    <name evidence="3" type="ORF">B9G98_03427</name>
</gene>
<name>A0A2T0FLG4_9ASCO</name>
<keyword evidence="2" id="KW-0812">Transmembrane</keyword>
<feature type="transmembrane region" description="Helical" evidence="2">
    <location>
        <begin position="105"/>
        <end position="127"/>
    </location>
</feature>
<dbReference type="Proteomes" id="UP000238350">
    <property type="component" value="Unassembled WGS sequence"/>
</dbReference>
<feature type="compositionally biased region" description="Polar residues" evidence="1">
    <location>
        <begin position="210"/>
        <end position="224"/>
    </location>
</feature>
<reference evidence="3 4" key="1">
    <citation type="submission" date="2017-04" db="EMBL/GenBank/DDBJ databases">
        <title>Genome sequencing of [Candida] sorbophila.</title>
        <authorList>
            <person name="Ahn J.O."/>
        </authorList>
    </citation>
    <scope>NUCLEOTIDE SEQUENCE [LARGE SCALE GENOMIC DNA]</scope>
    <source>
        <strain evidence="3 4">DS02</strain>
    </source>
</reference>
<evidence type="ECO:0000313" key="4">
    <source>
        <dbReference type="Proteomes" id="UP000238350"/>
    </source>
</evidence>
<evidence type="ECO:0000256" key="1">
    <source>
        <dbReference type="SAM" id="MobiDB-lite"/>
    </source>
</evidence>
<feature type="transmembrane region" description="Helical" evidence="2">
    <location>
        <begin position="67"/>
        <end position="85"/>
    </location>
</feature>
<evidence type="ECO:0000256" key="2">
    <source>
        <dbReference type="SAM" id="Phobius"/>
    </source>
</evidence>
<comment type="caution">
    <text evidence="3">The sequence shown here is derived from an EMBL/GenBank/DDBJ whole genome shotgun (WGS) entry which is preliminary data.</text>
</comment>
<keyword evidence="2" id="KW-1133">Transmembrane helix</keyword>
<keyword evidence="2" id="KW-0472">Membrane</keyword>
<organism evidence="3 4">
    <name type="scientific">Wickerhamiella sorbophila</name>
    <dbReference type="NCBI Taxonomy" id="45607"/>
    <lineage>
        <taxon>Eukaryota</taxon>
        <taxon>Fungi</taxon>
        <taxon>Dikarya</taxon>
        <taxon>Ascomycota</taxon>
        <taxon>Saccharomycotina</taxon>
        <taxon>Dipodascomycetes</taxon>
        <taxon>Dipodascales</taxon>
        <taxon>Trichomonascaceae</taxon>
        <taxon>Wickerhamiella</taxon>
    </lineage>
</organism>